<dbReference type="Pfam" id="PF01302">
    <property type="entry name" value="CAP_GLY"/>
    <property type="match status" value="1"/>
</dbReference>
<dbReference type="Gene3D" id="2.30.30.190">
    <property type="entry name" value="CAP Gly-rich-like domain"/>
    <property type="match status" value="1"/>
</dbReference>
<dbReference type="AlphaFoldDB" id="A0A7S2TV24"/>
<reference evidence="4" key="1">
    <citation type="submission" date="2021-01" db="EMBL/GenBank/DDBJ databases">
        <authorList>
            <person name="Corre E."/>
            <person name="Pelletier E."/>
            <person name="Niang G."/>
            <person name="Scheremetjew M."/>
            <person name="Finn R."/>
            <person name="Kale V."/>
            <person name="Holt S."/>
            <person name="Cochrane G."/>
            <person name="Meng A."/>
            <person name="Brown T."/>
            <person name="Cohen L."/>
        </authorList>
    </citation>
    <scope>NUCLEOTIDE SEQUENCE</scope>
    <source>
        <strain evidence="4">CCMP622</strain>
    </source>
</reference>
<feature type="domain" description="CAP-Gly" evidence="3">
    <location>
        <begin position="184"/>
        <end position="226"/>
    </location>
</feature>
<dbReference type="EMBL" id="HBHP01023594">
    <property type="protein sequence ID" value="CAD9770683.1"/>
    <property type="molecule type" value="Transcribed_RNA"/>
</dbReference>
<evidence type="ECO:0000313" key="4">
    <source>
        <dbReference type="EMBL" id="CAD9770683.1"/>
    </source>
</evidence>
<evidence type="ECO:0000256" key="2">
    <source>
        <dbReference type="SAM" id="MobiDB-lite"/>
    </source>
</evidence>
<evidence type="ECO:0000256" key="1">
    <source>
        <dbReference type="SAM" id="Coils"/>
    </source>
</evidence>
<keyword evidence="1" id="KW-0175">Coiled coil</keyword>
<dbReference type="PROSITE" id="PS50245">
    <property type="entry name" value="CAP_GLY_2"/>
    <property type="match status" value="1"/>
</dbReference>
<evidence type="ECO:0000259" key="3">
    <source>
        <dbReference type="PROSITE" id="PS50245"/>
    </source>
</evidence>
<sequence>MASQDLEALRAQLAKLNEDLKAKEQLCVEWKNKFIAKKAELTKIMGKQKEILKPMSPEEEEKVLTDKDKQIKQLKGKLLDFKEQIKELKERKGSSSAGATPVRRTEPVRKAAERRPPRTATKKPAEVKSARSAKAASKPVERKNSSSSSARGKKATAKSDGGTITVGQKVTTVDGRRGIVRYLGKLHCAKGNWVGLELFSATGSHSGMVKGKRYFECPKKRGLMLRLDKIKEHLDAIANVDEDGVEEIEL</sequence>
<organism evidence="4">
    <name type="scientific">Lotharella oceanica</name>
    <dbReference type="NCBI Taxonomy" id="641309"/>
    <lineage>
        <taxon>Eukaryota</taxon>
        <taxon>Sar</taxon>
        <taxon>Rhizaria</taxon>
        <taxon>Cercozoa</taxon>
        <taxon>Chlorarachniophyceae</taxon>
        <taxon>Lotharella</taxon>
    </lineage>
</organism>
<dbReference type="PANTHER" id="PTHR18916">
    <property type="entry name" value="DYNACTIN 1-RELATED MICROTUBULE-BINDING"/>
    <property type="match status" value="1"/>
</dbReference>
<name>A0A7S2TV24_9EUKA</name>
<accession>A0A7S2TV24</accession>
<feature type="compositionally biased region" description="Basic and acidic residues" evidence="2">
    <location>
        <begin position="103"/>
        <end position="116"/>
    </location>
</feature>
<feature type="region of interest" description="Disordered" evidence="2">
    <location>
        <begin position="89"/>
        <end position="161"/>
    </location>
</feature>
<protein>
    <recommendedName>
        <fullName evidence="3">CAP-Gly domain-containing protein</fullName>
    </recommendedName>
</protein>
<dbReference type="SUPFAM" id="SSF74924">
    <property type="entry name" value="Cap-Gly domain"/>
    <property type="match status" value="1"/>
</dbReference>
<dbReference type="SMART" id="SM01052">
    <property type="entry name" value="CAP_GLY"/>
    <property type="match status" value="1"/>
</dbReference>
<feature type="coiled-coil region" evidence="1">
    <location>
        <begin position="3"/>
        <end position="33"/>
    </location>
</feature>
<gene>
    <name evidence="4" type="ORF">LSP00402_LOCUS14671</name>
</gene>
<dbReference type="InterPro" id="IPR036859">
    <property type="entry name" value="CAP-Gly_dom_sf"/>
</dbReference>
<dbReference type="InterPro" id="IPR000938">
    <property type="entry name" value="CAP-Gly_domain"/>
</dbReference>
<proteinExistence type="predicted"/>